<dbReference type="InterPro" id="IPR001387">
    <property type="entry name" value="Cro/C1-type_HTH"/>
</dbReference>
<organism evidence="2 3">
    <name type="scientific">Chryseobacterium edaphi</name>
    <dbReference type="NCBI Taxonomy" id="2976532"/>
    <lineage>
        <taxon>Bacteria</taxon>
        <taxon>Pseudomonadati</taxon>
        <taxon>Bacteroidota</taxon>
        <taxon>Flavobacteriia</taxon>
        <taxon>Flavobacteriales</taxon>
        <taxon>Weeksellaceae</taxon>
        <taxon>Chryseobacterium group</taxon>
        <taxon>Chryseobacterium</taxon>
    </lineage>
</organism>
<dbReference type="PROSITE" id="PS50943">
    <property type="entry name" value="HTH_CROC1"/>
    <property type="match status" value="1"/>
</dbReference>
<comment type="caution">
    <text evidence="2">The sequence shown here is derived from an EMBL/GenBank/DDBJ whole genome shotgun (WGS) entry which is preliminary data.</text>
</comment>
<dbReference type="EMBL" id="JAOTEM010000002">
    <property type="protein sequence ID" value="MCU7617625.1"/>
    <property type="molecule type" value="Genomic_DNA"/>
</dbReference>
<protein>
    <recommendedName>
        <fullName evidence="1">HTH cro/C1-type domain-containing protein</fullName>
    </recommendedName>
</protein>
<dbReference type="Proteomes" id="UP001208649">
    <property type="component" value="Unassembled WGS sequence"/>
</dbReference>
<proteinExistence type="predicted"/>
<keyword evidence="3" id="KW-1185">Reference proteome</keyword>
<accession>A0ABT2W6K3</accession>
<feature type="domain" description="HTH cro/C1-type" evidence="1">
    <location>
        <begin position="41"/>
        <end position="59"/>
    </location>
</feature>
<evidence type="ECO:0000259" key="1">
    <source>
        <dbReference type="PROSITE" id="PS50943"/>
    </source>
</evidence>
<evidence type="ECO:0000313" key="2">
    <source>
        <dbReference type="EMBL" id="MCU7617625.1"/>
    </source>
</evidence>
<gene>
    <name evidence="2" type="ORF">NZ698_10490</name>
</gene>
<name>A0ABT2W6K3_9FLAO</name>
<sequence length="101" mass="11780">MVKNYWNIVIKIIFLNKRLQNSWKFHKVLTVIGKVIKHFSKFENLSKIAKLYNIDINDLISADKINNTDLVKGTEATEILLEVSEKLNKLVVVLEKLIEKK</sequence>
<reference evidence="3" key="1">
    <citation type="submission" date="2023-07" db="EMBL/GenBank/DDBJ databases">
        <title>Chryseobacterium sp. strain PBS4-4 Genome sequencing and assembly.</title>
        <authorList>
            <person name="Jung Y."/>
        </authorList>
    </citation>
    <scope>NUCLEOTIDE SEQUENCE [LARGE SCALE GENOMIC DNA]</scope>
    <source>
        <strain evidence="3">PBS4-4</strain>
    </source>
</reference>
<evidence type="ECO:0000313" key="3">
    <source>
        <dbReference type="Proteomes" id="UP001208649"/>
    </source>
</evidence>